<dbReference type="Proteomes" id="UP000006729">
    <property type="component" value="Chromosome 14"/>
</dbReference>
<dbReference type="InParanoid" id="A0A3N7GVK8"/>
<dbReference type="Gramene" id="Potri.014G083050.1.v4.1">
    <property type="protein sequence ID" value="Potri.014G083050.1.v4.1"/>
    <property type="gene ID" value="Potri.014G083050.v4.1"/>
</dbReference>
<dbReference type="EMBL" id="CM009303">
    <property type="protein sequence ID" value="RQO99901.1"/>
    <property type="molecule type" value="Genomic_DNA"/>
</dbReference>
<dbReference type="AlphaFoldDB" id="A0A3N7GVK8"/>
<accession>A0A3N7GVK8</accession>
<reference evidence="1 2" key="1">
    <citation type="journal article" date="2006" name="Science">
        <title>The genome of black cottonwood, Populus trichocarpa (Torr. &amp; Gray).</title>
        <authorList>
            <person name="Tuskan G.A."/>
            <person name="Difazio S."/>
            <person name="Jansson S."/>
            <person name="Bohlmann J."/>
            <person name="Grigoriev I."/>
            <person name="Hellsten U."/>
            <person name="Putnam N."/>
            <person name="Ralph S."/>
            <person name="Rombauts S."/>
            <person name="Salamov A."/>
            <person name="Schein J."/>
            <person name="Sterck L."/>
            <person name="Aerts A."/>
            <person name="Bhalerao R.R."/>
            <person name="Bhalerao R.P."/>
            <person name="Blaudez D."/>
            <person name="Boerjan W."/>
            <person name="Brun A."/>
            <person name="Brunner A."/>
            <person name="Busov V."/>
            <person name="Campbell M."/>
            <person name="Carlson J."/>
            <person name="Chalot M."/>
            <person name="Chapman J."/>
            <person name="Chen G.L."/>
            <person name="Cooper D."/>
            <person name="Coutinho P.M."/>
            <person name="Couturier J."/>
            <person name="Covert S."/>
            <person name="Cronk Q."/>
            <person name="Cunningham R."/>
            <person name="Davis J."/>
            <person name="Degroeve S."/>
            <person name="Dejardin A."/>
            <person name="Depamphilis C."/>
            <person name="Detter J."/>
            <person name="Dirks B."/>
            <person name="Dubchak I."/>
            <person name="Duplessis S."/>
            <person name="Ehlting J."/>
            <person name="Ellis B."/>
            <person name="Gendler K."/>
            <person name="Goodstein D."/>
            <person name="Gribskov M."/>
            <person name="Grimwood J."/>
            <person name="Groover A."/>
            <person name="Gunter L."/>
            <person name="Hamberger B."/>
            <person name="Heinze B."/>
            <person name="Helariutta Y."/>
            <person name="Henrissat B."/>
            <person name="Holligan D."/>
            <person name="Holt R."/>
            <person name="Huang W."/>
            <person name="Islam-Faridi N."/>
            <person name="Jones S."/>
            <person name="Jones-Rhoades M."/>
            <person name="Jorgensen R."/>
            <person name="Joshi C."/>
            <person name="Kangasjarvi J."/>
            <person name="Karlsson J."/>
            <person name="Kelleher C."/>
            <person name="Kirkpatrick R."/>
            <person name="Kirst M."/>
            <person name="Kohler A."/>
            <person name="Kalluri U."/>
            <person name="Larimer F."/>
            <person name="Leebens-Mack J."/>
            <person name="Leple J.C."/>
            <person name="Locascio P."/>
            <person name="Lou Y."/>
            <person name="Lucas S."/>
            <person name="Martin F."/>
            <person name="Montanini B."/>
            <person name="Napoli C."/>
            <person name="Nelson D.R."/>
            <person name="Nelson C."/>
            <person name="Nieminen K."/>
            <person name="Nilsson O."/>
            <person name="Pereda V."/>
            <person name="Peter G."/>
            <person name="Philippe R."/>
            <person name="Pilate G."/>
            <person name="Poliakov A."/>
            <person name="Razumovskaya J."/>
            <person name="Richardson P."/>
            <person name="Rinaldi C."/>
            <person name="Ritland K."/>
            <person name="Rouze P."/>
            <person name="Ryaboy D."/>
            <person name="Schmutz J."/>
            <person name="Schrader J."/>
            <person name="Segerman B."/>
            <person name="Shin H."/>
            <person name="Siddiqui A."/>
            <person name="Sterky F."/>
            <person name="Terry A."/>
            <person name="Tsai C.J."/>
            <person name="Uberbacher E."/>
            <person name="Unneberg P."/>
            <person name="Vahala J."/>
            <person name="Wall K."/>
            <person name="Wessler S."/>
            <person name="Yang G."/>
            <person name="Yin T."/>
            <person name="Douglas C."/>
            <person name="Marra M."/>
            <person name="Sandberg G."/>
            <person name="Van de Peer Y."/>
            <person name="Rokhsar D."/>
        </authorList>
    </citation>
    <scope>NUCLEOTIDE SEQUENCE [LARGE SCALE GENOMIC DNA]</scope>
    <source>
        <strain evidence="2">cv. Nisqually</strain>
    </source>
</reference>
<keyword evidence="2" id="KW-1185">Reference proteome</keyword>
<sequence>MLYHKKGFVFFLRKKYTGVGSDLDPGQFMFRRKKATFKVVVHGISEENPHTVNLPHKALCQKLQGDANRREGERLDMHRKASLLVFLKSAILSSDGLIFMQQDICV</sequence>
<gene>
    <name evidence="1" type="ORF">POPTR_014G083050</name>
</gene>
<organism evidence="1 2">
    <name type="scientific">Populus trichocarpa</name>
    <name type="common">Western balsam poplar</name>
    <name type="synonym">Populus balsamifera subsp. trichocarpa</name>
    <dbReference type="NCBI Taxonomy" id="3694"/>
    <lineage>
        <taxon>Eukaryota</taxon>
        <taxon>Viridiplantae</taxon>
        <taxon>Streptophyta</taxon>
        <taxon>Embryophyta</taxon>
        <taxon>Tracheophyta</taxon>
        <taxon>Spermatophyta</taxon>
        <taxon>Magnoliopsida</taxon>
        <taxon>eudicotyledons</taxon>
        <taxon>Gunneridae</taxon>
        <taxon>Pentapetalae</taxon>
        <taxon>rosids</taxon>
        <taxon>fabids</taxon>
        <taxon>Malpighiales</taxon>
        <taxon>Salicaceae</taxon>
        <taxon>Saliceae</taxon>
        <taxon>Populus</taxon>
    </lineage>
</organism>
<proteinExistence type="predicted"/>
<name>A0A3N7GVK8_POPTR</name>
<evidence type="ECO:0000313" key="1">
    <source>
        <dbReference type="EMBL" id="RQO99901.1"/>
    </source>
</evidence>
<evidence type="ECO:0000313" key="2">
    <source>
        <dbReference type="Proteomes" id="UP000006729"/>
    </source>
</evidence>
<protein>
    <submittedName>
        <fullName evidence="1">Uncharacterized protein</fullName>
    </submittedName>
</protein>